<keyword evidence="11" id="KW-1185">Reference proteome</keyword>
<dbReference type="SUPFAM" id="SSF56954">
    <property type="entry name" value="Outer membrane efflux proteins (OEP)"/>
    <property type="match status" value="1"/>
</dbReference>
<evidence type="ECO:0000256" key="2">
    <source>
        <dbReference type="ARBA" id="ARBA00007613"/>
    </source>
</evidence>
<feature type="chain" id="PRO_5045104767" evidence="9">
    <location>
        <begin position="23"/>
        <end position="481"/>
    </location>
</feature>
<dbReference type="EMBL" id="JBHUMV010000003">
    <property type="protein sequence ID" value="MFD2754063.1"/>
    <property type="molecule type" value="Genomic_DNA"/>
</dbReference>
<dbReference type="RefSeq" id="WP_066470122.1">
    <property type="nucleotide sequence ID" value="NZ_BCNT01000001.1"/>
</dbReference>
<evidence type="ECO:0000256" key="9">
    <source>
        <dbReference type="SAM" id="SignalP"/>
    </source>
</evidence>
<organism evidence="10 11">
    <name type="scientific">Comamonas terrae</name>
    <dbReference type="NCBI Taxonomy" id="673548"/>
    <lineage>
        <taxon>Bacteria</taxon>
        <taxon>Pseudomonadati</taxon>
        <taxon>Pseudomonadota</taxon>
        <taxon>Betaproteobacteria</taxon>
        <taxon>Burkholderiales</taxon>
        <taxon>Comamonadaceae</taxon>
        <taxon>Comamonas</taxon>
    </lineage>
</organism>
<keyword evidence="7" id="KW-0998">Cell outer membrane</keyword>
<evidence type="ECO:0000313" key="10">
    <source>
        <dbReference type="EMBL" id="MFD2754063.1"/>
    </source>
</evidence>
<accession>A0ABW5UMB4</accession>
<dbReference type="Gene3D" id="1.20.1600.10">
    <property type="entry name" value="Outer membrane efflux proteins (OEP)"/>
    <property type="match status" value="1"/>
</dbReference>
<dbReference type="InterPro" id="IPR003423">
    <property type="entry name" value="OMP_efflux"/>
</dbReference>
<dbReference type="PANTHER" id="PTHR30026">
    <property type="entry name" value="OUTER MEMBRANE PROTEIN TOLC"/>
    <property type="match status" value="1"/>
</dbReference>
<feature type="coiled-coil region" evidence="8">
    <location>
        <begin position="225"/>
        <end position="252"/>
    </location>
</feature>
<proteinExistence type="inferred from homology"/>
<comment type="subcellular location">
    <subcellularLocation>
        <location evidence="1">Cell outer membrane</location>
    </subcellularLocation>
</comment>
<dbReference type="Pfam" id="PF02321">
    <property type="entry name" value="OEP"/>
    <property type="match status" value="1"/>
</dbReference>
<comment type="similarity">
    <text evidence="2">Belongs to the outer membrane factor (OMF) (TC 1.B.17) family.</text>
</comment>
<evidence type="ECO:0000256" key="7">
    <source>
        <dbReference type="ARBA" id="ARBA00023237"/>
    </source>
</evidence>
<comment type="caution">
    <text evidence="10">The sequence shown here is derived from an EMBL/GenBank/DDBJ whole genome shotgun (WGS) entry which is preliminary data.</text>
</comment>
<evidence type="ECO:0000256" key="8">
    <source>
        <dbReference type="SAM" id="Coils"/>
    </source>
</evidence>
<keyword evidence="3" id="KW-0813">Transport</keyword>
<feature type="signal peptide" evidence="9">
    <location>
        <begin position="1"/>
        <end position="22"/>
    </location>
</feature>
<dbReference type="Proteomes" id="UP001597463">
    <property type="component" value="Unassembled WGS sequence"/>
</dbReference>
<keyword evidence="4" id="KW-1134">Transmembrane beta strand</keyword>
<dbReference type="PANTHER" id="PTHR30026:SF5">
    <property type="entry name" value="ABC-TYPE EFFLUX SYSTEM SECRETIN COMPONENT"/>
    <property type="match status" value="1"/>
</dbReference>
<evidence type="ECO:0000256" key="3">
    <source>
        <dbReference type="ARBA" id="ARBA00022448"/>
    </source>
</evidence>
<keyword evidence="6" id="KW-0472">Membrane</keyword>
<keyword evidence="5" id="KW-0812">Transmembrane</keyword>
<evidence type="ECO:0000256" key="6">
    <source>
        <dbReference type="ARBA" id="ARBA00023136"/>
    </source>
</evidence>
<reference evidence="11" key="1">
    <citation type="journal article" date="2019" name="Int. J. Syst. Evol. Microbiol.">
        <title>The Global Catalogue of Microorganisms (GCM) 10K type strain sequencing project: providing services to taxonomists for standard genome sequencing and annotation.</title>
        <authorList>
            <consortium name="The Broad Institute Genomics Platform"/>
            <consortium name="The Broad Institute Genome Sequencing Center for Infectious Disease"/>
            <person name="Wu L."/>
            <person name="Ma J."/>
        </authorList>
    </citation>
    <scope>NUCLEOTIDE SEQUENCE [LARGE SCALE GENOMIC DNA]</scope>
    <source>
        <strain evidence="11">TISTR 1906</strain>
    </source>
</reference>
<evidence type="ECO:0000256" key="4">
    <source>
        <dbReference type="ARBA" id="ARBA00022452"/>
    </source>
</evidence>
<dbReference type="InterPro" id="IPR051906">
    <property type="entry name" value="TolC-like"/>
</dbReference>
<evidence type="ECO:0000256" key="5">
    <source>
        <dbReference type="ARBA" id="ARBA00022692"/>
    </source>
</evidence>
<evidence type="ECO:0000256" key="1">
    <source>
        <dbReference type="ARBA" id="ARBA00004442"/>
    </source>
</evidence>
<sequence>MHSSCFSLALSLLAGAALPVRAQPPVQAQPAAASTLSFEQARAALLERSEQLAASAKAVDSARLRREGMQGLGGPSVAITGMGYRYSANVDLDLDPARRALGNGISHLPPQLGGAVGQLPSLPANYDLQRKSNVASASLSAVWPIYMGGLGDAVRGELDAMADEALADAATSADQLNTLLVQRYFTAQLAERAAALRRRALEGVRAHDDAAQRMLKAGVIAQVERLQASAALADAQQQARKADDDARLARSALLRTVHVASGVGGVRPSSPLFVSSEALPPLQQFLDAAQSRHPGLSKVAAKRRQAESLHDATEALRKPQVLAFGMREVNTSGKPNWVAGVAVRWTLWDSIDRDKLAAAGQRKVEQAELTDAQVRSDIALLVEKNWLAVEQSRTQYLSGQAQEDLARELLRLRAAGLKEGTSTALELIDAQLNLAKVQTERAAAANQYVQALAALLESTGQTDEFTRYMARADIRITADAP</sequence>
<evidence type="ECO:0000313" key="11">
    <source>
        <dbReference type="Proteomes" id="UP001597463"/>
    </source>
</evidence>
<name>A0ABW5UMB4_9BURK</name>
<gene>
    <name evidence="10" type="ORF">ACFSW6_08175</name>
</gene>
<keyword evidence="9" id="KW-0732">Signal</keyword>
<keyword evidence="8" id="KW-0175">Coiled coil</keyword>
<protein>
    <submittedName>
        <fullName evidence="10">TolC family protein</fullName>
    </submittedName>
</protein>